<feature type="non-terminal residue" evidence="1">
    <location>
        <position position="282"/>
    </location>
</feature>
<gene>
    <name evidence="1" type="ORF">S01H1_07250</name>
</gene>
<comment type="caution">
    <text evidence="1">The sequence shown here is derived from an EMBL/GenBank/DDBJ whole genome shotgun (WGS) entry which is preliminary data.</text>
</comment>
<proteinExistence type="predicted"/>
<dbReference type="EMBL" id="BARS01003742">
    <property type="protein sequence ID" value="GAF85628.1"/>
    <property type="molecule type" value="Genomic_DNA"/>
</dbReference>
<name>X0SWQ5_9ZZZZ</name>
<reference evidence="1" key="1">
    <citation type="journal article" date="2014" name="Front. Microbiol.">
        <title>High frequency of phylogenetically diverse reductive dehalogenase-homologous genes in deep subseafloor sedimentary metagenomes.</title>
        <authorList>
            <person name="Kawai M."/>
            <person name="Futagami T."/>
            <person name="Toyoda A."/>
            <person name="Takaki Y."/>
            <person name="Nishi S."/>
            <person name="Hori S."/>
            <person name="Arai W."/>
            <person name="Tsubouchi T."/>
            <person name="Morono Y."/>
            <person name="Uchiyama I."/>
            <person name="Ito T."/>
            <person name="Fujiyama A."/>
            <person name="Inagaki F."/>
            <person name="Takami H."/>
        </authorList>
    </citation>
    <scope>NUCLEOTIDE SEQUENCE</scope>
    <source>
        <strain evidence="1">Expedition CK06-06</strain>
    </source>
</reference>
<accession>X0SWQ5</accession>
<protein>
    <submittedName>
        <fullName evidence="1">Uncharacterized protein</fullName>
    </submittedName>
</protein>
<evidence type="ECO:0000313" key="1">
    <source>
        <dbReference type="EMBL" id="GAF85628.1"/>
    </source>
</evidence>
<dbReference type="AlphaFoldDB" id="X0SWQ5"/>
<sequence length="282" mass="33309">MKCKIPIIEFKNTRITKQGIELPVMLDGEKRKLPEYLQVGQAWKVFGKWLVAMGQSDQNEIEIGGDGTLKSGHVCIVLRGIGFTLYFYELIDDYTEEQLNIFNHIRLVLDRVLVTNQVASIRLRFFLEKFASWKGNIFPKFFNTFNDNKIAEWSDQIDEEIEQASKVKYIYKKIGREAYWTSIIKPKNKNELWDIKGCYTELLSIFNTIKSDLPKENIKIIDELITRCEHGYFLGFLLEKTIQEYEKKHPKDKDNKEAIRTETYLRRRLTNFRKGRESKVML</sequence>
<organism evidence="1">
    <name type="scientific">marine sediment metagenome</name>
    <dbReference type="NCBI Taxonomy" id="412755"/>
    <lineage>
        <taxon>unclassified sequences</taxon>
        <taxon>metagenomes</taxon>
        <taxon>ecological metagenomes</taxon>
    </lineage>
</organism>